<evidence type="ECO:0000313" key="2">
    <source>
        <dbReference type="EMBL" id="OWR00395.1"/>
    </source>
</evidence>
<comment type="caution">
    <text evidence="2">The sequence shown here is derived from an EMBL/GenBank/DDBJ whole genome shotgun (WGS) entry which is preliminary data.</text>
</comment>
<accession>A0A246K471</accession>
<gene>
    <name evidence="2" type="ORF">CDQ91_06525</name>
</gene>
<proteinExistence type="predicted"/>
<dbReference type="AlphaFoldDB" id="A0A246K471"/>
<dbReference type="OrthoDB" id="7772848at2"/>
<sequence>MISHREWHLILTIEGRRYRLWISDCERDEPIAYVVPADGHAETRQTATRGLHRRIIRRSTPHRVACGQPGASERWRLVQWLRMLDGLDENVSPRDLAAALILADASHYSAAEWDASSERRRIARWQRGAIAMRDGGYRRLLGGG</sequence>
<dbReference type="InterPro" id="IPR018754">
    <property type="entry name" value="RovC-like_DNA-bd"/>
</dbReference>
<dbReference type="EMBL" id="NISJ01000002">
    <property type="protein sequence ID" value="OWR00395.1"/>
    <property type="molecule type" value="Genomic_DNA"/>
</dbReference>
<dbReference type="Pfam" id="PF10074">
    <property type="entry name" value="RovC_DNA-bd"/>
    <property type="match status" value="1"/>
</dbReference>
<name>A0A246K471_9SPHN</name>
<organism evidence="2 3">
    <name type="scientific">Sphingopyxis witflariensis</name>
    <dbReference type="NCBI Taxonomy" id="173675"/>
    <lineage>
        <taxon>Bacteria</taxon>
        <taxon>Pseudomonadati</taxon>
        <taxon>Pseudomonadota</taxon>
        <taxon>Alphaproteobacteria</taxon>
        <taxon>Sphingomonadales</taxon>
        <taxon>Sphingomonadaceae</taxon>
        <taxon>Sphingopyxis</taxon>
    </lineage>
</organism>
<evidence type="ECO:0000259" key="1">
    <source>
        <dbReference type="Pfam" id="PF10074"/>
    </source>
</evidence>
<evidence type="ECO:0000313" key="3">
    <source>
        <dbReference type="Proteomes" id="UP000197097"/>
    </source>
</evidence>
<keyword evidence="3" id="KW-1185">Reference proteome</keyword>
<feature type="domain" description="T6SS Transcription factor RovC-like DNA binding" evidence="1">
    <location>
        <begin position="34"/>
        <end position="141"/>
    </location>
</feature>
<reference evidence="2 3" key="1">
    <citation type="journal article" date="2002" name="Int. J. Syst. Evol. Microbiol.">
        <title>Sphingopyxis witflariensis sp. nov., isolated from activated sludge.</title>
        <authorList>
            <person name="Kampfer P."/>
            <person name="Witzenberger R."/>
            <person name="Denner E.B."/>
            <person name="Busse H.J."/>
            <person name="Neef A."/>
        </authorList>
    </citation>
    <scope>NUCLEOTIDE SEQUENCE [LARGE SCALE GENOMIC DNA]</scope>
    <source>
        <strain evidence="2 3">DSM 14551</strain>
    </source>
</reference>
<dbReference type="Proteomes" id="UP000197097">
    <property type="component" value="Unassembled WGS sequence"/>
</dbReference>
<protein>
    <recommendedName>
        <fullName evidence="1">T6SS Transcription factor RovC-like DNA binding domain-containing protein</fullName>
    </recommendedName>
</protein>